<evidence type="ECO:0000313" key="5">
    <source>
        <dbReference type="Proteomes" id="UP000032564"/>
    </source>
</evidence>
<evidence type="ECO:0000256" key="2">
    <source>
        <dbReference type="ARBA" id="ARBA00023315"/>
    </source>
</evidence>
<dbReference type="Pfam" id="PF00583">
    <property type="entry name" value="Acetyltransf_1"/>
    <property type="match status" value="1"/>
</dbReference>
<comment type="caution">
    <text evidence="4">The sequence shown here is derived from an EMBL/GenBank/DDBJ whole genome shotgun (WGS) entry which is preliminary data.</text>
</comment>
<proteinExistence type="predicted"/>
<dbReference type="PANTHER" id="PTHR43877">
    <property type="entry name" value="AMINOALKYLPHOSPHONATE N-ACETYLTRANSFERASE-RELATED-RELATED"/>
    <property type="match status" value="1"/>
</dbReference>
<dbReference type="CDD" id="cd04301">
    <property type="entry name" value="NAT_SF"/>
    <property type="match status" value="1"/>
</dbReference>
<dbReference type="SUPFAM" id="SSF55729">
    <property type="entry name" value="Acyl-CoA N-acyltransferases (Nat)"/>
    <property type="match status" value="1"/>
</dbReference>
<dbReference type="RefSeq" id="WP_045024709.1">
    <property type="nucleotide sequence ID" value="NZ_CP166108.1"/>
</dbReference>
<feature type="domain" description="N-acetyltransferase" evidence="3">
    <location>
        <begin position="2"/>
        <end position="156"/>
    </location>
</feature>
<accession>A0ABR5CZ52</accession>
<evidence type="ECO:0000259" key="3">
    <source>
        <dbReference type="PROSITE" id="PS51186"/>
    </source>
</evidence>
<dbReference type="PROSITE" id="PS51186">
    <property type="entry name" value="GNAT"/>
    <property type="match status" value="1"/>
</dbReference>
<gene>
    <name evidence="4" type="ORF">RP75_28175</name>
</gene>
<reference evidence="4 5" key="1">
    <citation type="submission" date="2014-12" db="EMBL/GenBank/DDBJ databases">
        <authorList>
            <person name="Kuzmanovic N."/>
            <person name="Pulawska J."/>
            <person name="Obradovic A."/>
        </authorList>
    </citation>
    <scope>NUCLEOTIDE SEQUENCE [LARGE SCALE GENOMIC DNA]</scope>
    <source>
        <strain evidence="4 5">KFB 330</strain>
    </source>
</reference>
<dbReference type="Gene3D" id="3.40.630.30">
    <property type="match status" value="1"/>
</dbReference>
<keyword evidence="5" id="KW-1185">Reference proteome</keyword>
<sequence>MLEIRPAEAADHGEILQLWHRGWHDAHADLVPSEVLAFRTENHFAVWLKEARDTFYVAINTKLIGFVSVKDAEVVKLYVGKSARGTGVAHALLSFAEQLLFEKGVQVAELFCVAGNSRAETFYKREGWNLSLSFEDALWVPEGVSDRFLVLTHRLQKALMPAAR</sequence>
<evidence type="ECO:0000313" key="4">
    <source>
        <dbReference type="EMBL" id="KJF70115.1"/>
    </source>
</evidence>
<organism evidence="4 5">
    <name type="scientific">Agrobacterium arsenijevicii</name>
    <dbReference type="NCBI Taxonomy" id="1585697"/>
    <lineage>
        <taxon>Bacteria</taxon>
        <taxon>Pseudomonadati</taxon>
        <taxon>Pseudomonadota</taxon>
        <taxon>Alphaproteobacteria</taxon>
        <taxon>Hyphomicrobiales</taxon>
        <taxon>Rhizobiaceae</taxon>
        <taxon>Rhizobium/Agrobacterium group</taxon>
        <taxon>Agrobacterium</taxon>
    </lineage>
</organism>
<dbReference type="InterPro" id="IPR000182">
    <property type="entry name" value="GNAT_dom"/>
</dbReference>
<keyword evidence="1" id="KW-0808">Transferase</keyword>
<dbReference type="Proteomes" id="UP000032564">
    <property type="component" value="Unassembled WGS sequence"/>
</dbReference>
<dbReference type="InterPro" id="IPR016181">
    <property type="entry name" value="Acyl_CoA_acyltransferase"/>
</dbReference>
<dbReference type="EMBL" id="JWIT01000047">
    <property type="protein sequence ID" value="KJF70115.1"/>
    <property type="molecule type" value="Genomic_DNA"/>
</dbReference>
<name>A0ABR5CZ52_9HYPH</name>
<keyword evidence="2" id="KW-0012">Acyltransferase</keyword>
<dbReference type="InterPro" id="IPR050832">
    <property type="entry name" value="Bact_Acetyltransf"/>
</dbReference>
<protein>
    <submittedName>
        <fullName evidence="4">GCN5 family acetyltransferase</fullName>
    </submittedName>
</protein>
<evidence type="ECO:0000256" key="1">
    <source>
        <dbReference type="ARBA" id="ARBA00022679"/>
    </source>
</evidence>
<dbReference type="PANTHER" id="PTHR43877:SF2">
    <property type="entry name" value="AMINOALKYLPHOSPHONATE N-ACETYLTRANSFERASE-RELATED"/>
    <property type="match status" value="1"/>
</dbReference>